<dbReference type="EMBL" id="NVUK01000013">
    <property type="protein sequence ID" value="PCI77791.1"/>
    <property type="molecule type" value="Genomic_DNA"/>
</dbReference>
<accession>A0A2A4X655</accession>
<comment type="caution">
    <text evidence="1">The sequence shown here is derived from an EMBL/GenBank/DDBJ whole genome shotgun (WGS) entry which is preliminary data.</text>
</comment>
<dbReference type="Proteomes" id="UP000218775">
    <property type="component" value="Unassembled WGS sequence"/>
</dbReference>
<gene>
    <name evidence="1" type="ORF">COB21_02660</name>
</gene>
<evidence type="ECO:0000313" key="2">
    <source>
        <dbReference type="Proteomes" id="UP000218775"/>
    </source>
</evidence>
<dbReference type="AlphaFoldDB" id="A0A2A4X655"/>
<evidence type="ECO:0000313" key="1">
    <source>
        <dbReference type="EMBL" id="PCI77791.1"/>
    </source>
</evidence>
<name>A0A2A4X655_UNCAE</name>
<sequence>MSTTIGVIATYAAKNTHRFVKHNKLLTATLTLYAIEFFGRKMCKNLLLSQQPGTVESSHLSERQVRLLDYMFKQLAKITPQNPQQLKTLRLCSLAMKVCAIGSAATFASNLSNNRLLKLGSFMTALAALSTGFHLKNFKYEGDLISALLKEKHQAVTTQQDALMTNIEQNHPTLAPFVTPQKDAPAAILNFRGFGESIDKSPLVFVPVFIHTIQNHVINQFNEKFQATTFMEENPGYDMKWLQTADRVIYDKRTANFEKFCALYESAYRTRCKPCCNKRCTSSEKTLSVMQEFAKVYHFETEVGNVDEMRAFLRNANKDALEAKFPHHRANIESIFAPDLMGKTPIDKTPQIKTASQMIDQLIVDWKQSLETSLRAGALTTRYIEITRHLQEVLSPLEAICHDAPIHKKLQGMLDYTTALEKKDELFTQIDQWRTRIQAVAFFSAKKLFSRGDEYYVSSVENLEITYAQSALAASNTLFQRAVSSNYLQNMKSQIEFQQKTTPERWARNIGYVVAFLPAAVFNQTIGRCGRSCKHAVRGQLAYGKTTVKETVKDTLTQVQQTLHQFSLKEIFKRSMYGLQGMKQALTNKAKGFVSVDAHTD</sequence>
<reference evidence="2" key="1">
    <citation type="submission" date="2017-08" db="EMBL/GenBank/DDBJ databases">
        <title>A dynamic microbial community with high functional redundancy inhabits the cold, oxic subseafloor aquifer.</title>
        <authorList>
            <person name="Tully B.J."/>
            <person name="Wheat C.G."/>
            <person name="Glazer B.T."/>
            <person name="Huber J.A."/>
        </authorList>
    </citation>
    <scope>NUCLEOTIDE SEQUENCE [LARGE SCALE GENOMIC DNA]</scope>
</reference>
<proteinExistence type="predicted"/>
<protein>
    <submittedName>
        <fullName evidence="1">Uncharacterized protein</fullName>
    </submittedName>
</protein>
<organism evidence="1 2">
    <name type="scientific">Aerophobetes bacterium</name>
    <dbReference type="NCBI Taxonomy" id="2030807"/>
    <lineage>
        <taxon>Bacteria</taxon>
        <taxon>Candidatus Aerophobota</taxon>
    </lineage>
</organism>